<dbReference type="GO" id="GO:0046961">
    <property type="term" value="F:proton-transporting ATPase activity, rotational mechanism"/>
    <property type="evidence" value="ECO:0007669"/>
    <property type="project" value="InterPro"/>
</dbReference>
<dbReference type="PANTHER" id="PTHR11629">
    <property type="entry name" value="VACUOLAR PROTON ATPASES"/>
    <property type="match status" value="1"/>
</dbReference>
<comment type="subcellular location">
    <subcellularLocation>
        <location evidence="1">Membrane</location>
        <topology evidence="1">Multi-pass membrane protein</topology>
    </subcellularLocation>
</comment>
<organism evidence="10 11">
    <name type="scientific">Intestinimonas massiliensis</name>
    <name type="common">ex Afouda et al. 2020</name>
    <dbReference type="NCBI Taxonomy" id="1673721"/>
    <lineage>
        <taxon>Bacteria</taxon>
        <taxon>Bacillati</taxon>
        <taxon>Bacillota</taxon>
        <taxon>Clostridia</taxon>
        <taxon>Eubacteriales</taxon>
        <taxon>Intestinimonas</taxon>
    </lineage>
</organism>
<evidence type="ECO:0000256" key="7">
    <source>
        <dbReference type="ARBA" id="ARBA00023136"/>
    </source>
</evidence>
<feature type="transmembrane region" description="Helical" evidence="9">
    <location>
        <begin position="513"/>
        <end position="531"/>
    </location>
</feature>
<dbReference type="InterPro" id="IPR002490">
    <property type="entry name" value="V-ATPase_116kDa_su"/>
</dbReference>
<evidence type="ECO:0000256" key="8">
    <source>
        <dbReference type="SAM" id="Coils"/>
    </source>
</evidence>
<evidence type="ECO:0000256" key="9">
    <source>
        <dbReference type="SAM" id="Phobius"/>
    </source>
</evidence>
<reference evidence="10" key="1">
    <citation type="submission" date="2022-06" db="EMBL/GenBank/DDBJ databases">
        <title>Isolation of gut microbiota from human fecal samples.</title>
        <authorList>
            <person name="Pamer E.G."/>
            <person name="Barat B."/>
            <person name="Waligurski E."/>
            <person name="Medina S."/>
            <person name="Paddock L."/>
            <person name="Mostad J."/>
        </authorList>
    </citation>
    <scope>NUCLEOTIDE SEQUENCE</scope>
    <source>
        <strain evidence="10">DFI.9.91</strain>
    </source>
</reference>
<dbReference type="GO" id="GO:0051117">
    <property type="term" value="F:ATPase binding"/>
    <property type="evidence" value="ECO:0007669"/>
    <property type="project" value="TreeGrafter"/>
</dbReference>
<dbReference type="AlphaFoldDB" id="A0AAW5JTD5"/>
<dbReference type="Gene3D" id="1.20.1460.20">
    <property type="match status" value="1"/>
</dbReference>
<keyword evidence="7 9" id="KW-0472">Membrane</keyword>
<dbReference type="PANTHER" id="PTHR11629:SF63">
    <property type="entry name" value="V-TYPE PROTON ATPASE SUBUNIT A"/>
    <property type="match status" value="1"/>
</dbReference>
<accession>A0AAW5JTD5</accession>
<feature type="transmembrane region" description="Helical" evidence="9">
    <location>
        <begin position="454"/>
        <end position="477"/>
    </location>
</feature>
<feature type="transmembrane region" description="Helical" evidence="9">
    <location>
        <begin position="402"/>
        <end position="424"/>
    </location>
</feature>
<comment type="similarity">
    <text evidence="2">Belongs to the V-ATPase 116 kDa subunit family.</text>
</comment>
<feature type="transmembrane region" description="Helical" evidence="9">
    <location>
        <begin position="489"/>
        <end position="507"/>
    </location>
</feature>
<dbReference type="Pfam" id="PF01496">
    <property type="entry name" value="V_ATPase_I"/>
    <property type="match status" value="1"/>
</dbReference>
<keyword evidence="5 9" id="KW-1133">Transmembrane helix</keyword>
<feature type="transmembrane region" description="Helical" evidence="9">
    <location>
        <begin position="564"/>
        <end position="582"/>
    </location>
</feature>
<evidence type="ECO:0000256" key="1">
    <source>
        <dbReference type="ARBA" id="ARBA00004141"/>
    </source>
</evidence>
<dbReference type="Gene3D" id="3.30.70.2750">
    <property type="match status" value="1"/>
</dbReference>
<evidence type="ECO:0000256" key="5">
    <source>
        <dbReference type="ARBA" id="ARBA00022989"/>
    </source>
</evidence>
<proteinExistence type="inferred from homology"/>
<evidence type="ECO:0000256" key="3">
    <source>
        <dbReference type="ARBA" id="ARBA00022448"/>
    </source>
</evidence>
<dbReference type="GO" id="GO:0016471">
    <property type="term" value="C:vacuolar proton-transporting V-type ATPase complex"/>
    <property type="evidence" value="ECO:0007669"/>
    <property type="project" value="TreeGrafter"/>
</dbReference>
<keyword evidence="4 9" id="KW-0812">Transmembrane</keyword>
<keyword evidence="3" id="KW-0813">Transport</keyword>
<feature type="coiled-coil region" evidence="8">
    <location>
        <begin position="104"/>
        <end position="131"/>
    </location>
</feature>
<evidence type="ECO:0000256" key="6">
    <source>
        <dbReference type="ARBA" id="ARBA00023065"/>
    </source>
</evidence>
<sequence>MSIVKMKHIRLFGMAADRETLLRQLQHLGCVEISEPTDKLADPDWAALTRVDDAGLARVKADAALLNAALNTLKGIGKEKGGLLQARPEVTEGQLFDEGLRASAMEAAQAVNAQEKRISAIQNEQGKLRAQKAALTPWLELDIPLETTGTREVSATFGAVMSTVALDTVKQALEEATELVEVIPAGKDREFQYVLILCHRSAEETAFETLKKFGFSRSSLRGWTGTARENTDRLEGELRRMEGELAEAKGAIAALVPHREDIKLCIDRMTQEIQREEYKGRLLQSQATIFFEGWVPAENLPALEKVLGQYPAAWEANDPAPEEYPQVPIKLKNNKLTRPLNMVTNMYVLPAYDGVDPNPLMAPFFIFFFGLMMADMGYGILMVAAALVVIYKMKPKDGMADFAGLLLLCGISTFLMGALTGGFFGDFIPQLAKIINPASTLALPALFTPLNDTLAILIGSLVLGLIQIITGMIISVVRKVQAGDVADAIWSEVTWWIILGGAALAILGIGSVGGYPVVLIVGLVMLVIGSTRNAKGFGKLTALIGAVYNGATGFFSDILSYARLMALMLAGSVIAQVFNTLGSVTGNVVGFVIISFIGNMLNFALNLLGCYVHDLRLQCLEFFGRFYKEGGKPFRPLFIHTKYVDIKEE</sequence>
<evidence type="ECO:0000256" key="2">
    <source>
        <dbReference type="ARBA" id="ARBA00009904"/>
    </source>
</evidence>
<dbReference type="Gene3D" id="3.30.70.2170">
    <property type="match status" value="1"/>
</dbReference>
<dbReference type="GO" id="GO:0033179">
    <property type="term" value="C:proton-transporting V-type ATPase, V0 domain"/>
    <property type="evidence" value="ECO:0007669"/>
    <property type="project" value="InterPro"/>
</dbReference>
<dbReference type="Proteomes" id="UP001204562">
    <property type="component" value="Unassembled WGS sequence"/>
</dbReference>
<evidence type="ECO:0000256" key="4">
    <source>
        <dbReference type="ARBA" id="ARBA00022692"/>
    </source>
</evidence>
<gene>
    <name evidence="10" type="ORF">NE579_08080</name>
</gene>
<evidence type="ECO:0000313" key="11">
    <source>
        <dbReference type="Proteomes" id="UP001204562"/>
    </source>
</evidence>
<name>A0AAW5JTD5_9FIRM</name>
<dbReference type="GO" id="GO:0007035">
    <property type="term" value="P:vacuolar acidification"/>
    <property type="evidence" value="ECO:0007669"/>
    <property type="project" value="TreeGrafter"/>
</dbReference>
<feature type="transmembrane region" description="Helical" evidence="9">
    <location>
        <begin position="588"/>
        <end position="608"/>
    </location>
</feature>
<feature type="transmembrane region" description="Helical" evidence="9">
    <location>
        <begin position="364"/>
        <end position="390"/>
    </location>
</feature>
<keyword evidence="8" id="KW-0175">Coiled coil</keyword>
<comment type="caution">
    <text evidence="10">The sequence shown here is derived from an EMBL/GenBank/DDBJ whole genome shotgun (WGS) entry which is preliminary data.</text>
</comment>
<protein>
    <submittedName>
        <fullName evidence="10">V-type ATP synthase subunit I</fullName>
    </submittedName>
</protein>
<keyword evidence="6" id="KW-0406">Ion transport</keyword>
<evidence type="ECO:0000313" key="10">
    <source>
        <dbReference type="EMBL" id="MCQ4770420.1"/>
    </source>
</evidence>
<dbReference type="EMBL" id="JANFYS010000014">
    <property type="protein sequence ID" value="MCQ4770420.1"/>
    <property type="molecule type" value="Genomic_DNA"/>
</dbReference>